<evidence type="ECO:0000313" key="2">
    <source>
        <dbReference type="Proteomes" id="UP000002630"/>
    </source>
</evidence>
<accession>D8LBS5</accession>
<gene>
    <name evidence="1" type="ORF">Esi_0000_0621</name>
</gene>
<reference evidence="1 2" key="1">
    <citation type="journal article" date="2010" name="Nature">
        <title>The Ectocarpus genome and the independent evolution of multicellularity in brown algae.</title>
        <authorList>
            <person name="Cock J.M."/>
            <person name="Sterck L."/>
            <person name="Rouze P."/>
            <person name="Scornet D."/>
            <person name="Allen A.E."/>
            <person name="Amoutzias G."/>
            <person name="Anthouard V."/>
            <person name="Artiguenave F."/>
            <person name="Aury J.M."/>
            <person name="Badger J.H."/>
            <person name="Beszteri B."/>
            <person name="Billiau K."/>
            <person name="Bonnet E."/>
            <person name="Bothwell J.H."/>
            <person name="Bowler C."/>
            <person name="Boyen C."/>
            <person name="Brownlee C."/>
            <person name="Carrano C.J."/>
            <person name="Charrier B."/>
            <person name="Cho G.Y."/>
            <person name="Coelho S.M."/>
            <person name="Collen J."/>
            <person name="Corre E."/>
            <person name="Da Silva C."/>
            <person name="Delage L."/>
            <person name="Delaroque N."/>
            <person name="Dittami S.M."/>
            <person name="Doulbeau S."/>
            <person name="Elias M."/>
            <person name="Farnham G."/>
            <person name="Gachon C.M."/>
            <person name="Gschloessl B."/>
            <person name="Heesch S."/>
            <person name="Jabbari K."/>
            <person name="Jubin C."/>
            <person name="Kawai H."/>
            <person name="Kimura K."/>
            <person name="Kloareg B."/>
            <person name="Kupper F.C."/>
            <person name="Lang D."/>
            <person name="Le Bail A."/>
            <person name="Leblanc C."/>
            <person name="Lerouge P."/>
            <person name="Lohr M."/>
            <person name="Lopez P.J."/>
            <person name="Martens C."/>
            <person name="Maumus F."/>
            <person name="Michel G."/>
            <person name="Miranda-Saavedra D."/>
            <person name="Morales J."/>
            <person name="Moreau H."/>
            <person name="Motomura T."/>
            <person name="Nagasato C."/>
            <person name="Napoli C.A."/>
            <person name="Nelson D.R."/>
            <person name="Nyvall-Collen P."/>
            <person name="Peters A.F."/>
            <person name="Pommier C."/>
            <person name="Potin P."/>
            <person name="Poulain J."/>
            <person name="Quesneville H."/>
            <person name="Read B."/>
            <person name="Rensing S.A."/>
            <person name="Ritter A."/>
            <person name="Rousvoal S."/>
            <person name="Samanta M."/>
            <person name="Samson G."/>
            <person name="Schroeder D.C."/>
            <person name="Segurens B."/>
            <person name="Strittmatter M."/>
            <person name="Tonon T."/>
            <person name="Tregear J.W."/>
            <person name="Valentin K."/>
            <person name="von Dassow P."/>
            <person name="Yamagishi T."/>
            <person name="Van de Peer Y."/>
            <person name="Wincker P."/>
        </authorList>
    </citation>
    <scope>NUCLEOTIDE SEQUENCE [LARGE SCALE GENOMIC DNA]</scope>
    <source>
        <strain evidence="2">Ec32 / CCAP1310/4</strain>
    </source>
</reference>
<dbReference type="EMBL" id="FN647682">
    <property type="protein sequence ID" value="CBN76784.1"/>
    <property type="molecule type" value="Genomic_DNA"/>
</dbReference>
<evidence type="ECO:0000313" key="1">
    <source>
        <dbReference type="EMBL" id="CBN76784.1"/>
    </source>
</evidence>
<dbReference type="AlphaFoldDB" id="D8LBS5"/>
<dbReference type="InParanoid" id="D8LBS5"/>
<protein>
    <submittedName>
        <fullName evidence="1">Uncharacterized protein</fullName>
    </submittedName>
</protein>
<dbReference type="EMBL" id="FN649726">
    <property type="protein sequence ID" value="CBN76784.1"/>
    <property type="molecule type" value="Genomic_DNA"/>
</dbReference>
<name>D8LBS5_ECTSI</name>
<keyword evidence="2" id="KW-1185">Reference proteome</keyword>
<sequence>MCLDELANDHWTTKTRPQERRTGDWLCRWYCTRFWRGCLEKAQARGWGPYKKTPRITDEAEREGVEAMVKAIGEAFQRAKM</sequence>
<dbReference type="Proteomes" id="UP000002630">
    <property type="component" value="Linkage Group LG01"/>
</dbReference>
<organism evidence="1 2">
    <name type="scientific">Ectocarpus siliculosus</name>
    <name type="common">Brown alga</name>
    <name type="synonym">Conferva siliculosa</name>
    <dbReference type="NCBI Taxonomy" id="2880"/>
    <lineage>
        <taxon>Eukaryota</taxon>
        <taxon>Sar</taxon>
        <taxon>Stramenopiles</taxon>
        <taxon>Ochrophyta</taxon>
        <taxon>PX clade</taxon>
        <taxon>Phaeophyceae</taxon>
        <taxon>Ectocarpales</taxon>
        <taxon>Ectocarpaceae</taxon>
        <taxon>Ectocarpus</taxon>
    </lineage>
</organism>
<proteinExistence type="predicted"/>